<gene>
    <name evidence="8" type="ORF">SAMN02745716_1688</name>
</gene>
<dbReference type="STRING" id="29539.SAMN02745716_1688"/>
<dbReference type="PANTHER" id="PTHR30065">
    <property type="entry name" value="FLAGELLAR BIOSYNTHETIC PROTEIN FLIR"/>
    <property type="match status" value="1"/>
</dbReference>
<dbReference type="Pfam" id="PF01311">
    <property type="entry name" value="Bac_export_1"/>
    <property type="match status" value="1"/>
</dbReference>
<keyword evidence="5 7" id="KW-1133">Transmembrane helix</keyword>
<feature type="transmembrane region" description="Helical" evidence="7">
    <location>
        <begin position="79"/>
        <end position="103"/>
    </location>
</feature>
<evidence type="ECO:0000256" key="4">
    <source>
        <dbReference type="ARBA" id="ARBA00022692"/>
    </source>
</evidence>
<dbReference type="PRINTS" id="PR00953">
    <property type="entry name" value="TYPE3IMRPROT"/>
</dbReference>
<dbReference type="EMBL" id="FNWJ01000002">
    <property type="protein sequence ID" value="SEH14618.1"/>
    <property type="molecule type" value="Genomic_DNA"/>
</dbReference>
<protein>
    <submittedName>
        <fullName evidence="8">Flagellar biosynthetic protein FliR</fullName>
    </submittedName>
</protein>
<evidence type="ECO:0000256" key="7">
    <source>
        <dbReference type="SAM" id="Phobius"/>
    </source>
</evidence>
<feature type="transmembrane region" description="Helical" evidence="7">
    <location>
        <begin position="187"/>
        <end position="207"/>
    </location>
</feature>
<feature type="transmembrane region" description="Helical" evidence="7">
    <location>
        <begin position="219"/>
        <end position="241"/>
    </location>
</feature>
<dbReference type="AlphaFoldDB" id="A0A1H6FWS1"/>
<organism evidence="8 9">
    <name type="scientific">Thermoleophilum album</name>
    <dbReference type="NCBI Taxonomy" id="29539"/>
    <lineage>
        <taxon>Bacteria</taxon>
        <taxon>Bacillati</taxon>
        <taxon>Actinomycetota</taxon>
        <taxon>Thermoleophilia</taxon>
        <taxon>Thermoleophilales</taxon>
        <taxon>Thermoleophilaceae</taxon>
        <taxon>Thermoleophilum</taxon>
    </lineage>
</organism>
<feature type="transmembrane region" description="Helical" evidence="7">
    <location>
        <begin position="124"/>
        <end position="148"/>
    </location>
</feature>
<keyword evidence="8" id="KW-0282">Flagellum</keyword>
<accession>A0A1H6FWS1</accession>
<dbReference type="GO" id="GO:0006605">
    <property type="term" value="P:protein targeting"/>
    <property type="evidence" value="ECO:0007669"/>
    <property type="project" value="InterPro"/>
</dbReference>
<sequence length="260" mass="26176">MAELVSQFGAAQTTGFVLALARVGPLFLFAPVFSSRAVPLRARLVVASALALALSQLALRGGRPPGDAVALAALAAKELLVGLAFAFAVGVLFAAIQTAGAFLDAFTGFSYGAIVDPLTGNQNAVLAQLYALLAAAIFLAIGGDAWLVGGLARTYTTLPLTATPAIGGIAEAAQTAFSGVFAAALEVAAPVVIALFVTDAAFALIARVAPQLNILQLGFALKILVGLVVIGASLPFLAPWLGDRLAASLLDGIRGLVPNG</sequence>
<evidence type="ECO:0000256" key="1">
    <source>
        <dbReference type="ARBA" id="ARBA00004651"/>
    </source>
</evidence>
<keyword evidence="9" id="KW-1185">Reference proteome</keyword>
<keyword evidence="8" id="KW-0966">Cell projection</keyword>
<evidence type="ECO:0000313" key="8">
    <source>
        <dbReference type="EMBL" id="SEH14618.1"/>
    </source>
</evidence>
<keyword evidence="3" id="KW-1003">Cell membrane</keyword>
<feature type="transmembrane region" description="Helical" evidence="7">
    <location>
        <begin position="15"/>
        <end position="33"/>
    </location>
</feature>
<evidence type="ECO:0000256" key="2">
    <source>
        <dbReference type="ARBA" id="ARBA00009772"/>
    </source>
</evidence>
<evidence type="ECO:0000256" key="3">
    <source>
        <dbReference type="ARBA" id="ARBA00022475"/>
    </source>
</evidence>
<proteinExistence type="inferred from homology"/>
<dbReference type="GO" id="GO:0005886">
    <property type="term" value="C:plasma membrane"/>
    <property type="evidence" value="ECO:0007669"/>
    <property type="project" value="UniProtKB-SubCell"/>
</dbReference>
<name>A0A1H6FWS1_THEAL</name>
<comment type="similarity">
    <text evidence="2">Belongs to the FliR/MopE/SpaR family.</text>
</comment>
<reference evidence="9" key="1">
    <citation type="submission" date="2016-10" db="EMBL/GenBank/DDBJ databases">
        <authorList>
            <person name="Varghese N."/>
            <person name="Submissions S."/>
        </authorList>
    </citation>
    <scope>NUCLEOTIDE SEQUENCE [LARGE SCALE GENOMIC DNA]</scope>
    <source>
        <strain evidence="9">ATCC 35263</strain>
    </source>
</reference>
<dbReference type="Proteomes" id="UP000222056">
    <property type="component" value="Unassembled WGS sequence"/>
</dbReference>
<evidence type="ECO:0000313" key="9">
    <source>
        <dbReference type="Proteomes" id="UP000222056"/>
    </source>
</evidence>
<evidence type="ECO:0000256" key="5">
    <source>
        <dbReference type="ARBA" id="ARBA00022989"/>
    </source>
</evidence>
<dbReference type="PANTHER" id="PTHR30065:SF1">
    <property type="entry name" value="SURFACE PRESENTATION OF ANTIGENS PROTEIN SPAR"/>
    <property type="match status" value="1"/>
</dbReference>
<dbReference type="InterPro" id="IPR002010">
    <property type="entry name" value="T3SS_IM_R"/>
</dbReference>
<comment type="subcellular location">
    <subcellularLocation>
        <location evidence="1">Cell membrane</location>
        <topology evidence="1">Multi-pass membrane protein</topology>
    </subcellularLocation>
</comment>
<dbReference type="RefSeq" id="WP_177169427.1">
    <property type="nucleotide sequence ID" value="NZ_FNWJ01000002.1"/>
</dbReference>
<keyword evidence="4 7" id="KW-0812">Transmembrane</keyword>
<keyword evidence="6 7" id="KW-0472">Membrane</keyword>
<keyword evidence="8" id="KW-0969">Cilium</keyword>
<evidence type="ECO:0000256" key="6">
    <source>
        <dbReference type="ARBA" id="ARBA00023136"/>
    </source>
</evidence>